<dbReference type="PANTHER" id="PTHR11241">
    <property type="entry name" value="DEOXYURIDINE 5'-TRIPHOSPHATE NUCLEOTIDOHYDROLASE"/>
    <property type="match status" value="1"/>
</dbReference>
<keyword evidence="4" id="KW-0546">Nucleotide metabolism</keyword>
<comment type="similarity">
    <text evidence="2">Belongs to the dUTPase family.</text>
</comment>
<evidence type="ECO:0000256" key="2">
    <source>
        <dbReference type="ARBA" id="ARBA00006581"/>
    </source>
</evidence>
<dbReference type="STRING" id="4565.A0A3B6PQP9"/>
<sequence>MVVRKCCGLVCELQTLSSSKVISHMPTTKIHIYWLREQQHNSDDSANVACLFYCHCLFDALLAASVIIVLTSKLLSFQIYLQGPEGMLMLRRHLSYLQKEGTRPSSCLVAVSSFDSFVQQRGDLAFFMSRAKRVIDTVGVIDTDYDSLVGVVLFNHLEVDFDVKPNDRAARMIVHVITMPDVAEVEDLDAIFWREGGFGSSDV</sequence>
<dbReference type="InterPro" id="IPR036157">
    <property type="entry name" value="dUTPase-like_sf"/>
</dbReference>
<accession>A0A3B6PQP9</accession>
<dbReference type="RefSeq" id="XP_044414669.1">
    <property type="nucleotide sequence ID" value="XM_044558734.1"/>
</dbReference>
<dbReference type="InterPro" id="IPR008181">
    <property type="entry name" value="dUTPase"/>
</dbReference>
<keyword evidence="7" id="KW-1185">Reference proteome</keyword>
<evidence type="ECO:0000256" key="1">
    <source>
        <dbReference type="ARBA" id="ARBA00005142"/>
    </source>
</evidence>
<name>A0A3B6PQP9_WHEAT</name>
<dbReference type="GO" id="GO:0046081">
    <property type="term" value="P:dUTP catabolic process"/>
    <property type="evidence" value="ECO:0000318"/>
    <property type="project" value="GO_Central"/>
</dbReference>
<dbReference type="Gramene" id="TraesCS6B03G1077800.5">
    <property type="protein sequence ID" value="TraesCS6B03G1077800.5.CDS"/>
    <property type="gene ID" value="TraesCS6B03G1077800"/>
</dbReference>
<evidence type="ECO:0000313" key="6">
    <source>
        <dbReference type="EnsemblPlants" id="TraesCS6B02G381500.5"/>
    </source>
</evidence>
<dbReference type="SUPFAM" id="SSF51283">
    <property type="entry name" value="dUTPase-like"/>
    <property type="match status" value="1"/>
</dbReference>
<evidence type="ECO:0000256" key="3">
    <source>
        <dbReference type="ARBA" id="ARBA00012379"/>
    </source>
</evidence>
<dbReference type="AlphaFoldDB" id="A0A3B6PQP9"/>
<comment type="pathway">
    <text evidence="1">Pyrimidine metabolism; dUMP biosynthesis; dUMP from dCTP (dUTP route): step 2/2.</text>
</comment>
<reference evidence="6" key="1">
    <citation type="submission" date="2018-08" db="EMBL/GenBank/DDBJ databases">
        <authorList>
            <person name="Rossello M."/>
        </authorList>
    </citation>
    <scope>NUCLEOTIDE SEQUENCE [LARGE SCALE GENOMIC DNA]</scope>
    <source>
        <strain evidence="6">cv. Chinese Spring</strain>
    </source>
</reference>
<protein>
    <recommendedName>
        <fullName evidence="3">dUTP diphosphatase</fullName>
        <ecNumber evidence="3">3.6.1.23</ecNumber>
    </recommendedName>
</protein>
<evidence type="ECO:0000313" key="7">
    <source>
        <dbReference type="Proteomes" id="UP000019116"/>
    </source>
</evidence>
<proteinExistence type="inferred from homology"/>
<dbReference type="EnsemblPlants" id="TraesCS6B02G381500.5">
    <property type="protein sequence ID" value="TraesCS6B02G381500.5"/>
    <property type="gene ID" value="TraesCS6B02G381500"/>
</dbReference>
<dbReference type="InterPro" id="IPR029054">
    <property type="entry name" value="dUTPase-like"/>
</dbReference>
<dbReference type="KEGG" id="taes:123138888"/>
<dbReference type="PANTHER" id="PTHR11241:SF0">
    <property type="entry name" value="DEOXYURIDINE 5'-TRIPHOSPHATE NUCLEOTIDOHYDROLASE"/>
    <property type="match status" value="1"/>
</dbReference>
<organism evidence="6">
    <name type="scientific">Triticum aestivum</name>
    <name type="common">Wheat</name>
    <dbReference type="NCBI Taxonomy" id="4565"/>
    <lineage>
        <taxon>Eukaryota</taxon>
        <taxon>Viridiplantae</taxon>
        <taxon>Streptophyta</taxon>
        <taxon>Embryophyta</taxon>
        <taxon>Tracheophyta</taxon>
        <taxon>Spermatophyta</taxon>
        <taxon>Magnoliopsida</taxon>
        <taxon>Liliopsida</taxon>
        <taxon>Poales</taxon>
        <taxon>Poaceae</taxon>
        <taxon>BOP clade</taxon>
        <taxon>Pooideae</taxon>
        <taxon>Triticodae</taxon>
        <taxon>Triticeae</taxon>
        <taxon>Triticinae</taxon>
        <taxon>Triticum</taxon>
    </lineage>
</organism>
<dbReference type="Gramene" id="TraesCS6B02G381500.5">
    <property type="protein sequence ID" value="TraesCS6B02G381500.5"/>
    <property type="gene ID" value="TraesCS6B02G381500"/>
</dbReference>
<dbReference type="Gramene" id="TraesARI6B03G03568240.1">
    <property type="protein sequence ID" value="TraesARI6B03G03568240.1"/>
    <property type="gene ID" value="TraesARI6B03G03568240"/>
</dbReference>
<gene>
    <name evidence="6" type="primary">LOC123138888</name>
</gene>
<dbReference type="Gene3D" id="2.70.40.10">
    <property type="match status" value="1"/>
</dbReference>
<dbReference type="GO" id="GO:0000287">
    <property type="term" value="F:magnesium ion binding"/>
    <property type="evidence" value="ECO:0000318"/>
    <property type="project" value="GO_Central"/>
</dbReference>
<dbReference type="EC" id="3.6.1.23" evidence="3"/>
<reference evidence="6" key="2">
    <citation type="submission" date="2018-10" db="UniProtKB">
        <authorList>
            <consortium name="EnsemblPlants"/>
        </authorList>
    </citation>
    <scope>IDENTIFICATION</scope>
</reference>
<dbReference type="GeneID" id="123138888"/>
<feature type="domain" description="dUTPase-like" evidence="5">
    <location>
        <begin position="131"/>
        <end position="201"/>
    </location>
</feature>
<dbReference type="Proteomes" id="UP000019116">
    <property type="component" value="Chromosome 6B"/>
</dbReference>
<evidence type="ECO:0000259" key="5">
    <source>
        <dbReference type="Pfam" id="PF00692"/>
    </source>
</evidence>
<evidence type="ECO:0000256" key="4">
    <source>
        <dbReference type="ARBA" id="ARBA00023080"/>
    </source>
</evidence>
<dbReference type="GO" id="GO:0006226">
    <property type="term" value="P:dUMP biosynthetic process"/>
    <property type="evidence" value="ECO:0000318"/>
    <property type="project" value="GO_Central"/>
</dbReference>
<dbReference type="Pfam" id="PF00692">
    <property type="entry name" value="dUTPase"/>
    <property type="match status" value="1"/>
</dbReference>
<dbReference type="GO" id="GO:0004170">
    <property type="term" value="F:dUTP diphosphatase activity"/>
    <property type="evidence" value="ECO:0000318"/>
    <property type="project" value="GO_Central"/>
</dbReference>